<proteinExistence type="predicted"/>
<reference evidence="2 3" key="1">
    <citation type="submission" date="2022-03" db="EMBL/GenBank/DDBJ databases">
        <title>Mucilaginibacter sp. isolated from the gut of Protaetia brevitarsis seulensis larvae.</title>
        <authorList>
            <person name="Won M."/>
            <person name="Kim S.-J."/>
            <person name="Kwon S.-W."/>
        </authorList>
    </citation>
    <scope>NUCLEOTIDE SEQUENCE [LARGE SCALE GENOMIC DNA]</scope>
    <source>
        <strain evidence="2 3">CFWR-12</strain>
    </source>
</reference>
<evidence type="ECO:0000313" key="2">
    <source>
        <dbReference type="EMBL" id="UOE45475.1"/>
    </source>
</evidence>
<organism evidence="2 3">
    <name type="scientific">Agromyces larvae</name>
    <dbReference type="NCBI Taxonomy" id="2929802"/>
    <lineage>
        <taxon>Bacteria</taxon>
        <taxon>Bacillati</taxon>
        <taxon>Actinomycetota</taxon>
        <taxon>Actinomycetes</taxon>
        <taxon>Micrococcales</taxon>
        <taxon>Microbacteriaceae</taxon>
        <taxon>Agromyces</taxon>
    </lineage>
</organism>
<evidence type="ECO:0000313" key="3">
    <source>
        <dbReference type="Proteomes" id="UP000832097"/>
    </source>
</evidence>
<sequence>MEFPFGEPVVRERRTPVTNPYDPGATVPGPWDGPLDELPIDGAFIGSSTSTAPSDATRQQVLTSKSLFCVDPAVDVQVGDRIRRGSEVYYVNARPEADTNPFTGWQPVVEIPLDMTEG</sequence>
<evidence type="ECO:0000256" key="1">
    <source>
        <dbReference type="SAM" id="MobiDB-lite"/>
    </source>
</evidence>
<protein>
    <recommendedName>
        <fullName evidence="4">Head-to-tail stopper</fullName>
    </recommendedName>
</protein>
<gene>
    <name evidence="2" type="ORF">MTO99_06880</name>
</gene>
<evidence type="ECO:0008006" key="4">
    <source>
        <dbReference type="Google" id="ProtNLM"/>
    </source>
</evidence>
<dbReference type="EMBL" id="CP094528">
    <property type="protein sequence ID" value="UOE45475.1"/>
    <property type="molecule type" value="Genomic_DNA"/>
</dbReference>
<dbReference type="RefSeq" id="WP_243558074.1">
    <property type="nucleotide sequence ID" value="NZ_CP094528.1"/>
</dbReference>
<dbReference type="Proteomes" id="UP000832097">
    <property type="component" value="Chromosome"/>
</dbReference>
<name>A0ABY4C9W4_9MICO</name>
<feature type="region of interest" description="Disordered" evidence="1">
    <location>
        <begin position="1"/>
        <end position="37"/>
    </location>
</feature>
<accession>A0ABY4C9W4</accession>
<keyword evidence="3" id="KW-1185">Reference proteome</keyword>